<sequence length="719" mass="81058">MQRIFSASARVIIEGSLLPSSHDRKHLAFDVLLLLLPRLPVSYIPICLSYKLVQRVSVIMALQKHSNGKFDCITRTKTVKDLMADFRTESGCMLFIQNLLNMFVDESHASDEPSDQSITTDDNSEIGSIEDKDSVAMGNSDILKTWIVESLPCILKNLKLDPEAKFRVQKEILKFLAVQGLFTASLGTEVTSFELQEKFRWPKAATSSALCRMCIEQLQLLLANSQKGDGPRGLPNRLESNDLGSYFMRFLSTLCNIPSISLFRSLDTEEENTLKKLQAMETSLSREERNSAFANAPSTKEFLEAVSELIICCKKAFPVSDLIESCGEDNLDGDDAPAVMDVLVDTLLSLLPQSSAPMRTAIEQVFKYFCVDITDDGLLRMLRVIRKNLKPARHQDADSEDIDDDEDEDFLNIEEDEVVDRAETGETGESDEQTDDSEADSEAVDEVEEVGMEIPEASDESDGGMDDDAMFRMDTYLARIFKERKNLAGGDTAHQQLMLFKLRVLSLLEVYLHENPDKPQVLLVYSNLARAFVEPHTAESSEQLGQRIWGILQKKIFKAKDHPKGEDVQLSTLESLLQRNLKLASKPIKRKKSATNPSKKKQSASWNRHKMVTSLAQSSTFWILKIIDARNFPESELQGVFDIFQGVLVEYFNSKKSQIKSEFLKEIFRRRPWIGRHLFGFLLEKCGSSKSDFRRVEALDMVSEILKSPGLPDGSGRKL</sequence>
<dbReference type="InterPro" id="IPR007015">
    <property type="entry name" value="DNA_pol_V/MYBBP1A"/>
</dbReference>
<dbReference type="AlphaFoldDB" id="A0AAW1VNE3"/>
<evidence type="ECO:0000256" key="2">
    <source>
        <dbReference type="ARBA" id="ARBA00023242"/>
    </source>
</evidence>
<comment type="subcellular location">
    <subcellularLocation>
        <location evidence="1">Nucleus</location>
    </subcellularLocation>
</comment>
<comment type="caution">
    <text evidence="4">The sequence shown here is derived from an EMBL/GenBank/DDBJ whole genome shotgun (WGS) entry which is preliminary data.</text>
</comment>
<dbReference type="EMBL" id="JBEDUW010000169">
    <property type="protein sequence ID" value="KAK9905212.1"/>
    <property type="molecule type" value="Genomic_DNA"/>
</dbReference>
<evidence type="ECO:0000313" key="4">
    <source>
        <dbReference type="EMBL" id="KAK9905212.1"/>
    </source>
</evidence>
<evidence type="ECO:0000313" key="5">
    <source>
        <dbReference type="Proteomes" id="UP001457282"/>
    </source>
</evidence>
<accession>A0AAW1VNE3</accession>
<dbReference type="GO" id="GO:0003677">
    <property type="term" value="F:DNA binding"/>
    <property type="evidence" value="ECO:0007669"/>
    <property type="project" value="InterPro"/>
</dbReference>
<proteinExistence type="predicted"/>
<evidence type="ECO:0000256" key="1">
    <source>
        <dbReference type="ARBA" id="ARBA00004123"/>
    </source>
</evidence>
<evidence type="ECO:0000256" key="3">
    <source>
        <dbReference type="SAM" id="MobiDB-lite"/>
    </source>
</evidence>
<dbReference type="Proteomes" id="UP001457282">
    <property type="component" value="Unassembled WGS sequence"/>
</dbReference>
<feature type="compositionally biased region" description="Acidic residues" evidence="3">
    <location>
        <begin position="426"/>
        <end position="466"/>
    </location>
</feature>
<gene>
    <name evidence="4" type="ORF">M0R45_000406</name>
</gene>
<dbReference type="PANTHER" id="PTHR13213">
    <property type="entry name" value="MYB-BINDING PROTEIN 1A FAMILY MEMBER"/>
    <property type="match status" value="1"/>
</dbReference>
<keyword evidence="2" id="KW-0539">Nucleus</keyword>
<feature type="region of interest" description="Disordered" evidence="3">
    <location>
        <begin position="415"/>
        <end position="466"/>
    </location>
</feature>
<dbReference type="Pfam" id="PF04931">
    <property type="entry name" value="DNA_pol_phi"/>
    <property type="match status" value="1"/>
</dbReference>
<name>A0AAW1VNE3_RUBAR</name>
<evidence type="ECO:0008006" key="6">
    <source>
        <dbReference type="Google" id="ProtNLM"/>
    </source>
</evidence>
<keyword evidence="5" id="KW-1185">Reference proteome</keyword>
<dbReference type="GO" id="GO:0006355">
    <property type="term" value="P:regulation of DNA-templated transcription"/>
    <property type="evidence" value="ECO:0007669"/>
    <property type="project" value="InterPro"/>
</dbReference>
<dbReference type="PANTHER" id="PTHR13213:SF2">
    <property type="entry name" value="MYB-BINDING PROTEIN 1A"/>
    <property type="match status" value="1"/>
</dbReference>
<protein>
    <recommendedName>
        <fullName evidence="6">DNA polymerase V</fullName>
    </recommendedName>
</protein>
<organism evidence="4 5">
    <name type="scientific">Rubus argutus</name>
    <name type="common">Southern blackberry</name>
    <dbReference type="NCBI Taxonomy" id="59490"/>
    <lineage>
        <taxon>Eukaryota</taxon>
        <taxon>Viridiplantae</taxon>
        <taxon>Streptophyta</taxon>
        <taxon>Embryophyta</taxon>
        <taxon>Tracheophyta</taxon>
        <taxon>Spermatophyta</taxon>
        <taxon>Magnoliopsida</taxon>
        <taxon>eudicotyledons</taxon>
        <taxon>Gunneridae</taxon>
        <taxon>Pentapetalae</taxon>
        <taxon>rosids</taxon>
        <taxon>fabids</taxon>
        <taxon>Rosales</taxon>
        <taxon>Rosaceae</taxon>
        <taxon>Rosoideae</taxon>
        <taxon>Rosoideae incertae sedis</taxon>
        <taxon>Rubus</taxon>
    </lineage>
</organism>
<reference evidence="4 5" key="1">
    <citation type="journal article" date="2023" name="G3 (Bethesda)">
        <title>A chromosome-length genome assembly and annotation of blackberry (Rubus argutus, cv. 'Hillquist').</title>
        <authorList>
            <person name="Bruna T."/>
            <person name="Aryal R."/>
            <person name="Dudchenko O."/>
            <person name="Sargent D.J."/>
            <person name="Mead D."/>
            <person name="Buti M."/>
            <person name="Cavallini A."/>
            <person name="Hytonen T."/>
            <person name="Andres J."/>
            <person name="Pham M."/>
            <person name="Weisz D."/>
            <person name="Mascagni F."/>
            <person name="Usai G."/>
            <person name="Natali L."/>
            <person name="Bassil N."/>
            <person name="Fernandez G.E."/>
            <person name="Lomsadze A."/>
            <person name="Armour M."/>
            <person name="Olukolu B."/>
            <person name="Poorten T."/>
            <person name="Britton C."/>
            <person name="Davik J."/>
            <person name="Ashrafi H."/>
            <person name="Aiden E.L."/>
            <person name="Borodovsky M."/>
            <person name="Worthington M."/>
        </authorList>
    </citation>
    <scope>NUCLEOTIDE SEQUENCE [LARGE SCALE GENOMIC DNA]</scope>
    <source>
        <strain evidence="4">PI 553951</strain>
    </source>
</reference>
<dbReference type="GO" id="GO:0005730">
    <property type="term" value="C:nucleolus"/>
    <property type="evidence" value="ECO:0007669"/>
    <property type="project" value="InterPro"/>
</dbReference>